<protein>
    <submittedName>
        <fullName evidence="5">Gluconolactonase</fullName>
    </submittedName>
</protein>
<dbReference type="PANTHER" id="PTHR24104">
    <property type="entry name" value="E3 UBIQUITIN-PROTEIN LIGASE NHLRC1-RELATED"/>
    <property type="match status" value="1"/>
</dbReference>
<evidence type="ECO:0000313" key="6">
    <source>
        <dbReference type="Proteomes" id="UP001595880"/>
    </source>
</evidence>
<evidence type="ECO:0000256" key="1">
    <source>
        <dbReference type="ARBA" id="ARBA00022737"/>
    </source>
</evidence>
<proteinExistence type="predicted"/>
<dbReference type="InterPro" id="IPR001258">
    <property type="entry name" value="NHL_repeat"/>
</dbReference>
<organism evidence="5 6">
    <name type="scientific">Gracilibacillus marinus</name>
    <dbReference type="NCBI Taxonomy" id="630535"/>
    <lineage>
        <taxon>Bacteria</taxon>
        <taxon>Bacillati</taxon>
        <taxon>Bacillota</taxon>
        <taxon>Bacilli</taxon>
        <taxon>Bacillales</taxon>
        <taxon>Bacillaceae</taxon>
        <taxon>Gracilibacillus</taxon>
    </lineage>
</organism>
<evidence type="ECO:0000313" key="5">
    <source>
        <dbReference type="EMBL" id="MFC4388610.1"/>
    </source>
</evidence>
<dbReference type="Proteomes" id="UP001595880">
    <property type="component" value="Unassembled WGS sequence"/>
</dbReference>
<evidence type="ECO:0000256" key="4">
    <source>
        <dbReference type="SAM" id="SignalP"/>
    </source>
</evidence>
<feature type="repeat" description="NHL" evidence="2">
    <location>
        <begin position="62"/>
        <end position="92"/>
    </location>
</feature>
<dbReference type="SUPFAM" id="SSF101898">
    <property type="entry name" value="NHL repeat"/>
    <property type="match status" value="1"/>
</dbReference>
<dbReference type="EMBL" id="JBHSDV010000004">
    <property type="protein sequence ID" value="MFC4388610.1"/>
    <property type="molecule type" value="Genomic_DNA"/>
</dbReference>
<feature type="signal peptide" evidence="4">
    <location>
        <begin position="1"/>
        <end position="24"/>
    </location>
</feature>
<dbReference type="InterPro" id="IPR050952">
    <property type="entry name" value="TRIM-NHL_E3_ligases"/>
</dbReference>
<feature type="repeat" description="NHL" evidence="2">
    <location>
        <begin position="111"/>
        <end position="141"/>
    </location>
</feature>
<reference evidence="6" key="1">
    <citation type="journal article" date="2019" name="Int. J. Syst. Evol. Microbiol.">
        <title>The Global Catalogue of Microorganisms (GCM) 10K type strain sequencing project: providing services to taxonomists for standard genome sequencing and annotation.</title>
        <authorList>
            <consortium name="The Broad Institute Genomics Platform"/>
            <consortium name="The Broad Institute Genome Sequencing Center for Infectious Disease"/>
            <person name="Wu L."/>
            <person name="Ma J."/>
        </authorList>
    </citation>
    <scope>NUCLEOTIDE SEQUENCE [LARGE SCALE GENOMIC DNA]</scope>
    <source>
        <strain evidence="6">KACC 14058</strain>
    </source>
</reference>
<keyword evidence="6" id="KW-1185">Reference proteome</keyword>
<keyword evidence="3" id="KW-1133">Transmembrane helix</keyword>
<evidence type="ECO:0000256" key="3">
    <source>
        <dbReference type="SAM" id="Phobius"/>
    </source>
</evidence>
<dbReference type="PANTHER" id="PTHR24104:SF25">
    <property type="entry name" value="PROTEIN LIN-41"/>
    <property type="match status" value="1"/>
</dbReference>
<dbReference type="Gene3D" id="2.120.10.30">
    <property type="entry name" value="TolB, C-terminal domain"/>
    <property type="match status" value="2"/>
</dbReference>
<dbReference type="CDD" id="cd05819">
    <property type="entry name" value="NHL"/>
    <property type="match status" value="1"/>
</dbReference>
<keyword evidence="3" id="KW-0472">Membrane</keyword>
<keyword evidence="1" id="KW-0677">Repeat</keyword>
<sequence>MKIFVILLTSILFISFVHTDQVSAAVSYPSYNYSYWEDTDPAAVPYVPSHIIDGRNNEIGLFNGPEDIYVSNDNKIYVADTGNNRIVILNQQFKLLDSIESFQNGDRMDSFSQPSGIHVTDDHHIYVADTGNKRIVVLKDNQLTKEIGSPKSDVIREGFEYRPIKVAVDKANRIFVIGRGIFDGIIEFDSDGDFTGFIGANRVRFNPIDYVWRMIATDEQRAKMALFIPMEFNNLNIDDEGFIYTTNAEENTQIPIQRLNPTGENVLRNEGYHPIIGDLQYAHTGSYTGTSTFVDISVNEYGVYSALDMKRGRIFTYDEDGNLLYVFGQIGTQVGTFRTPVAIDRIGEKIIVLDKGNHRLTVFEPTAFGSLVNEAVKYYFNGDDETSAHYWEDVLRLNVNYEIAYIGIGKSLLMKGKHEEAMSYFKNGHSRKYYSKAFKRYRQDLLREHFGTMMTIFVFIIVALLCIKPIINYRRKRVNIIGKGIH</sequence>
<accession>A0ABV8VYB8</accession>
<keyword evidence="3" id="KW-0812">Transmembrane</keyword>
<gene>
    <name evidence="5" type="ORF">ACFOZ1_12490</name>
</gene>
<evidence type="ECO:0000256" key="2">
    <source>
        <dbReference type="PROSITE-ProRule" id="PRU00504"/>
    </source>
</evidence>
<keyword evidence="4" id="KW-0732">Signal</keyword>
<dbReference type="Pfam" id="PF01436">
    <property type="entry name" value="NHL"/>
    <property type="match status" value="2"/>
</dbReference>
<name>A0ABV8VYB8_9BACI</name>
<dbReference type="RefSeq" id="WP_390199771.1">
    <property type="nucleotide sequence ID" value="NZ_JBHSDV010000004.1"/>
</dbReference>
<feature type="chain" id="PRO_5046280478" evidence="4">
    <location>
        <begin position="25"/>
        <end position="486"/>
    </location>
</feature>
<dbReference type="InterPro" id="IPR011990">
    <property type="entry name" value="TPR-like_helical_dom_sf"/>
</dbReference>
<comment type="caution">
    <text evidence="5">The sequence shown here is derived from an EMBL/GenBank/DDBJ whole genome shotgun (WGS) entry which is preliminary data.</text>
</comment>
<dbReference type="SUPFAM" id="SSF48452">
    <property type="entry name" value="TPR-like"/>
    <property type="match status" value="1"/>
</dbReference>
<dbReference type="PROSITE" id="PS51125">
    <property type="entry name" value="NHL"/>
    <property type="match status" value="2"/>
</dbReference>
<feature type="transmembrane region" description="Helical" evidence="3">
    <location>
        <begin position="449"/>
        <end position="467"/>
    </location>
</feature>
<dbReference type="InterPro" id="IPR011042">
    <property type="entry name" value="6-blade_b-propeller_TolB-like"/>
</dbReference>